<evidence type="ECO:0000259" key="6">
    <source>
        <dbReference type="Pfam" id="PF08281"/>
    </source>
</evidence>
<keyword evidence="10" id="KW-1185">Reference proteome</keyword>
<dbReference type="InterPro" id="IPR014284">
    <property type="entry name" value="RNA_pol_sigma-70_dom"/>
</dbReference>
<dbReference type="KEGG" id="smic:SmB9_00510"/>
<dbReference type="EMBL" id="RBWX01000008">
    <property type="protein sequence ID" value="RKS88647.1"/>
    <property type="molecule type" value="Genomic_DNA"/>
</dbReference>
<evidence type="ECO:0000313" key="10">
    <source>
        <dbReference type="Proteomes" id="UP000276029"/>
    </source>
</evidence>
<dbReference type="InterPro" id="IPR036388">
    <property type="entry name" value="WH-like_DNA-bd_sf"/>
</dbReference>
<dbReference type="InterPro" id="IPR013249">
    <property type="entry name" value="RNA_pol_sigma70_r4_t2"/>
</dbReference>
<dbReference type="EMBL" id="AP018711">
    <property type="protein sequence ID" value="BBE32393.1"/>
    <property type="molecule type" value="Genomic_DNA"/>
</dbReference>
<dbReference type="GO" id="GO:0016987">
    <property type="term" value="F:sigma factor activity"/>
    <property type="evidence" value="ECO:0007669"/>
    <property type="project" value="UniProtKB-KW"/>
</dbReference>
<evidence type="ECO:0000313" key="9">
    <source>
        <dbReference type="Proteomes" id="UP000275727"/>
    </source>
</evidence>
<dbReference type="NCBIfam" id="TIGR02937">
    <property type="entry name" value="sigma70-ECF"/>
    <property type="match status" value="1"/>
</dbReference>
<dbReference type="SUPFAM" id="SSF88659">
    <property type="entry name" value="Sigma3 and sigma4 domains of RNA polymerase sigma factors"/>
    <property type="match status" value="1"/>
</dbReference>
<dbReference type="InterPro" id="IPR013325">
    <property type="entry name" value="RNA_pol_sigma_r2"/>
</dbReference>
<feature type="domain" description="RNA polymerase sigma factor 70 region 4 type 2" evidence="6">
    <location>
        <begin position="115"/>
        <end position="164"/>
    </location>
</feature>
<dbReference type="CDD" id="cd06171">
    <property type="entry name" value="Sigma70_r4"/>
    <property type="match status" value="1"/>
</dbReference>
<dbReference type="GO" id="GO:0003677">
    <property type="term" value="F:DNA binding"/>
    <property type="evidence" value="ECO:0007669"/>
    <property type="project" value="InterPro"/>
</dbReference>
<keyword evidence="3" id="KW-0731">Sigma factor</keyword>
<dbReference type="InterPro" id="IPR039425">
    <property type="entry name" value="RNA_pol_sigma-70-like"/>
</dbReference>
<evidence type="ECO:0000313" key="7">
    <source>
        <dbReference type="EMBL" id="BBE32393.1"/>
    </source>
</evidence>
<protein>
    <submittedName>
        <fullName evidence="8">RNA polymerase sigma-70 factor (ECF subfamily)</fullName>
    </submittedName>
</protein>
<feature type="domain" description="RNA polymerase sigma-70 region 2" evidence="5">
    <location>
        <begin position="20"/>
        <end position="88"/>
    </location>
</feature>
<organism evidence="7 9">
    <name type="scientific">Sphingosinicella microcystinivorans</name>
    <dbReference type="NCBI Taxonomy" id="335406"/>
    <lineage>
        <taxon>Bacteria</taxon>
        <taxon>Pseudomonadati</taxon>
        <taxon>Pseudomonadota</taxon>
        <taxon>Alphaproteobacteria</taxon>
        <taxon>Sphingomonadales</taxon>
        <taxon>Sphingosinicellaceae</taxon>
        <taxon>Sphingosinicella</taxon>
    </lineage>
</organism>
<accession>A0AAD1D282</accession>
<evidence type="ECO:0000256" key="1">
    <source>
        <dbReference type="ARBA" id="ARBA00010641"/>
    </source>
</evidence>
<dbReference type="PANTHER" id="PTHR43133">
    <property type="entry name" value="RNA POLYMERASE ECF-TYPE SIGMA FACTO"/>
    <property type="match status" value="1"/>
</dbReference>
<comment type="similarity">
    <text evidence="1">Belongs to the sigma-70 factor family. ECF subfamily.</text>
</comment>
<keyword evidence="2" id="KW-0805">Transcription regulation</keyword>
<evidence type="ECO:0000256" key="4">
    <source>
        <dbReference type="ARBA" id="ARBA00023163"/>
    </source>
</evidence>
<gene>
    <name evidence="8" type="ORF">DFR51_1845</name>
    <name evidence="7" type="ORF">SmB9_00510</name>
</gene>
<dbReference type="Pfam" id="PF08281">
    <property type="entry name" value="Sigma70_r4_2"/>
    <property type="match status" value="1"/>
</dbReference>
<dbReference type="Proteomes" id="UP000275727">
    <property type="component" value="Chromosome"/>
</dbReference>
<reference evidence="7 9" key="1">
    <citation type="submission" date="2018-06" db="EMBL/GenBank/DDBJ databases">
        <title>Complete Genome Sequence of the Microcystin-Degrading Bacterium Sphingosinicella microcystinivorans Strain B-9.</title>
        <authorList>
            <person name="Jin H."/>
            <person name="Nishizawa T."/>
            <person name="Guo Y."/>
            <person name="Nishizawa A."/>
            <person name="Park H."/>
            <person name="Kato H."/>
            <person name="Tsuji K."/>
            <person name="Harada K."/>
        </authorList>
    </citation>
    <scope>NUCLEOTIDE SEQUENCE [LARGE SCALE GENOMIC DNA]</scope>
    <source>
        <strain evidence="7 9">B9</strain>
    </source>
</reference>
<proteinExistence type="inferred from homology"/>
<dbReference type="Pfam" id="PF04542">
    <property type="entry name" value="Sigma70_r2"/>
    <property type="match status" value="1"/>
</dbReference>
<dbReference type="PANTHER" id="PTHR43133:SF63">
    <property type="entry name" value="RNA POLYMERASE SIGMA FACTOR FECI-RELATED"/>
    <property type="match status" value="1"/>
</dbReference>
<dbReference type="SUPFAM" id="SSF88946">
    <property type="entry name" value="Sigma2 domain of RNA polymerase sigma factors"/>
    <property type="match status" value="1"/>
</dbReference>
<evidence type="ECO:0000259" key="5">
    <source>
        <dbReference type="Pfam" id="PF04542"/>
    </source>
</evidence>
<keyword evidence="4" id="KW-0804">Transcription</keyword>
<dbReference type="InterPro" id="IPR007627">
    <property type="entry name" value="RNA_pol_sigma70_r2"/>
</dbReference>
<sequence>MARERGNAAAQAGLPGIETLYRRYGAWLRAALMRRFGTAPHDTDDVVQEAWLRLARYAPEAAARHPRALLLSIAGNLVRDDARRRARRGDTIAIDRLGDAETPAAMPDQVAVLVLKETILSLPPVCRDVFVLSRFSAMTYEEIADHLGIAVKTVEWRMGKALAYCAAALGDEGTDERR</sequence>
<dbReference type="Proteomes" id="UP000276029">
    <property type="component" value="Unassembled WGS sequence"/>
</dbReference>
<evidence type="ECO:0000256" key="3">
    <source>
        <dbReference type="ARBA" id="ARBA00023082"/>
    </source>
</evidence>
<dbReference type="AlphaFoldDB" id="A0AAD1D282"/>
<dbReference type="RefSeq" id="WP_160119011.1">
    <property type="nucleotide sequence ID" value="NZ_AP018711.1"/>
</dbReference>
<evidence type="ECO:0000256" key="2">
    <source>
        <dbReference type="ARBA" id="ARBA00023015"/>
    </source>
</evidence>
<dbReference type="InterPro" id="IPR013324">
    <property type="entry name" value="RNA_pol_sigma_r3/r4-like"/>
</dbReference>
<dbReference type="Gene3D" id="1.10.1740.10">
    <property type="match status" value="1"/>
</dbReference>
<reference evidence="8 10" key="2">
    <citation type="submission" date="2018-10" db="EMBL/GenBank/DDBJ databases">
        <title>Genomic Encyclopedia of Type Strains, Phase IV (KMG-IV): sequencing the most valuable type-strain genomes for metagenomic binning, comparative biology and taxonomic classification.</title>
        <authorList>
            <person name="Goeker M."/>
        </authorList>
    </citation>
    <scope>NUCLEOTIDE SEQUENCE [LARGE SCALE GENOMIC DNA]</scope>
    <source>
        <strain evidence="8 10">DSM 19791</strain>
    </source>
</reference>
<dbReference type="Gene3D" id="1.10.10.10">
    <property type="entry name" value="Winged helix-like DNA-binding domain superfamily/Winged helix DNA-binding domain"/>
    <property type="match status" value="1"/>
</dbReference>
<name>A0AAD1D282_SPHMI</name>
<dbReference type="GO" id="GO:0006352">
    <property type="term" value="P:DNA-templated transcription initiation"/>
    <property type="evidence" value="ECO:0007669"/>
    <property type="project" value="InterPro"/>
</dbReference>
<evidence type="ECO:0000313" key="8">
    <source>
        <dbReference type="EMBL" id="RKS88647.1"/>
    </source>
</evidence>